<sequence length="229" mass="25757">MLSLRFLDALCERVGEVHPPGARLIICSDGHIFGDVIGVPDNDIDAYSDELKLMIEEQGLTHLSVFDLRNVFEAPLTYDEKRAQVVAAHGPSVEEVRSLVKSDDNVTHLYRGITRFLVEDTSDFAGSKSALQRDCRRRAYGVIQRSTAWGELVAAHHPRSVRLSIHPQPVGAVKFGIRLLDAEDAWTTPWHSVLVVDARDEPRLMRRDEAEMVAELVRVDDRPSHFRIG</sequence>
<reference evidence="2" key="1">
    <citation type="journal article" date="2019" name="Int. J. Syst. Evol. Microbiol.">
        <title>The Global Catalogue of Microorganisms (GCM) 10K type strain sequencing project: providing services to taxonomists for standard genome sequencing and annotation.</title>
        <authorList>
            <consortium name="The Broad Institute Genomics Platform"/>
            <consortium name="The Broad Institute Genome Sequencing Center for Infectious Disease"/>
            <person name="Wu L."/>
            <person name="Ma J."/>
        </authorList>
    </citation>
    <scope>NUCLEOTIDE SEQUENCE [LARGE SCALE GENOMIC DNA]</scope>
    <source>
        <strain evidence="2">CGMCC 4.7319</strain>
    </source>
</reference>
<dbReference type="Proteomes" id="UP000597656">
    <property type="component" value="Unassembled WGS sequence"/>
</dbReference>
<dbReference type="Gene3D" id="3.30.60.140">
    <property type="match status" value="1"/>
</dbReference>
<keyword evidence="2" id="KW-1185">Reference proteome</keyword>
<accession>A0ABQ2IXR0</accession>
<comment type="caution">
    <text evidence="1">The sequence shown here is derived from an EMBL/GenBank/DDBJ whole genome shotgun (WGS) entry which is preliminary data.</text>
</comment>
<proteinExistence type="predicted"/>
<dbReference type="EMBL" id="BMNC01000040">
    <property type="protein sequence ID" value="GGN30459.1"/>
    <property type="molecule type" value="Genomic_DNA"/>
</dbReference>
<name>A0ABQ2IXR0_9PSEU</name>
<evidence type="ECO:0000313" key="2">
    <source>
        <dbReference type="Proteomes" id="UP000597656"/>
    </source>
</evidence>
<organism evidence="1 2">
    <name type="scientific">Lentzea pudingi</name>
    <dbReference type="NCBI Taxonomy" id="1789439"/>
    <lineage>
        <taxon>Bacteria</taxon>
        <taxon>Bacillati</taxon>
        <taxon>Actinomycetota</taxon>
        <taxon>Actinomycetes</taxon>
        <taxon>Pseudonocardiales</taxon>
        <taxon>Pseudonocardiaceae</taxon>
        <taxon>Lentzea</taxon>
    </lineage>
</organism>
<dbReference type="PANTHER" id="PTHR37285">
    <property type="entry name" value="SPORE WALL MATURATION PROTEIN DIT1"/>
    <property type="match status" value="1"/>
</dbReference>
<dbReference type="PANTHER" id="PTHR37285:SF5">
    <property type="entry name" value="SPORE WALL MATURATION PROTEIN DIT1"/>
    <property type="match status" value="1"/>
</dbReference>
<dbReference type="InterPro" id="IPR007817">
    <property type="entry name" value="Isocyanide_synthase_DIT1"/>
</dbReference>
<protein>
    <recommendedName>
        <fullName evidence="3">Pyoverdine/dityrosine biosynthesis protein Dit1</fullName>
    </recommendedName>
</protein>
<evidence type="ECO:0008006" key="3">
    <source>
        <dbReference type="Google" id="ProtNLM"/>
    </source>
</evidence>
<evidence type="ECO:0000313" key="1">
    <source>
        <dbReference type="EMBL" id="GGN30459.1"/>
    </source>
</evidence>
<gene>
    <name evidence="1" type="ORF">GCM10011609_88250</name>
</gene>
<dbReference type="Pfam" id="PF05141">
    <property type="entry name" value="DIT1_PvcA"/>
    <property type="match status" value="1"/>
</dbReference>